<comment type="caution">
    <text evidence="2">The sequence shown here is derived from an EMBL/GenBank/DDBJ whole genome shotgun (WGS) entry which is preliminary data.</text>
</comment>
<reference evidence="2 3" key="1">
    <citation type="journal article" date="2021" name="BMC Genomics">
        <title>Datura genome reveals duplications of psychoactive alkaloid biosynthetic genes and high mutation rate following tissue culture.</title>
        <authorList>
            <person name="Rajewski A."/>
            <person name="Carter-House D."/>
            <person name="Stajich J."/>
            <person name="Litt A."/>
        </authorList>
    </citation>
    <scope>NUCLEOTIDE SEQUENCE [LARGE SCALE GENOMIC DNA]</scope>
    <source>
        <strain evidence="2">AR-01</strain>
    </source>
</reference>
<organism evidence="2 3">
    <name type="scientific">Datura stramonium</name>
    <name type="common">Jimsonweed</name>
    <name type="synonym">Common thornapple</name>
    <dbReference type="NCBI Taxonomy" id="4076"/>
    <lineage>
        <taxon>Eukaryota</taxon>
        <taxon>Viridiplantae</taxon>
        <taxon>Streptophyta</taxon>
        <taxon>Embryophyta</taxon>
        <taxon>Tracheophyta</taxon>
        <taxon>Spermatophyta</taxon>
        <taxon>Magnoliopsida</taxon>
        <taxon>eudicotyledons</taxon>
        <taxon>Gunneridae</taxon>
        <taxon>Pentapetalae</taxon>
        <taxon>asterids</taxon>
        <taxon>lamiids</taxon>
        <taxon>Solanales</taxon>
        <taxon>Solanaceae</taxon>
        <taxon>Solanoideae</taxon>
        <taxon>Datureae</taxon>
        <taxon>Datura</taxon>
    </lineage>
</organism>
<protein>
    <submittedName>
        <fullName evidence="2">Uncharacterized protein</fullName>
    </submittedName>
</protein>
<proteinExistence type="predicted"/>
<evidence type="ECO:0000313" key="2">
    <source>
        <dbReference type="EMBL" id="MCD9643333.1"/>
    </source>
</evidence>
<dbReference type="Proteomes" id="UP000823775">
    <property type="component" value="Unassembled WGS sequence"/>
</dbReference>
<feature type="compositionally biased region" description="Polar residues" evidence="1">
    <location>
        <begin position="183"/>
        <end position="194"/>
    </location>
</feature>
<evidence type="ECO:0000256" key="1">
    <source>
        <dbReference type="SAM" id="MobiDB-lite"/>
    </source>
</evidence>
<sequence length="219" mass="24733">MEDSIERGEGPRESIKKKHVEIEDATRETGERNYMARHGRNLRLRHVRAVATSAALFPLSLSAAQQRLLPESVSKVDLECLQCMRRRKLLDLIYNCDWRAKTCYDNAPARKVVEVLNPLAREYKSIGTVKKELADLQEALSQAHKEVHISEVRVSAALDKLAYMEALVNDRLLPERSAEESDCSTSSPITSTVPRDTVKSKQPREPQCVRVLSKNTAPI</sequence>
<feature type="region of interest" description="Disordered" evidence="1">
    <location>
        <begin position="177"/>
        <end position="207"/>
    </location>
</feature>
<gene>
    <name evidence="2" type="ORF">HAX54_030735</name>
</gene>
<dbReference type="EMBL" id="JACEIK010003861">
    <property type="protein sequence ID" value="MCD9643333.1"/>
    <property type="molecule type" value="Genomic_DNA"/>
</dbReference>
<evidence type="ECO:0000313" key="3">
    <source>
        <dbReference type="Proteomes" id="UP000823775"/>
    </source>
</evidence>
<accession>A0ABS8V831</accession>
<name>A0ABS8V831_DATST</name>
<keyword evidence="3" id="KW-1185">Reference proteome</keyword>